<dbReference type="Proteomes" id="UP000007812">
    <property type="component" value="Chromosome"/>
</dbReference>
<dbReference type="InterPro" id="IPR036390">
    <property type="entry name" value="WH_DNA-bd_sf"/>
</dbReference>
<protein>
    <submittedName>
        <fullName evidence="1">Transcriptional regulator, TrmB</fullName>
    </submittedName>
</protein>
<dbReference type="KEGG" id="mcn:Mcup_0798"/>
<dbReference type="STRING" id="1006006.Mcup_0798"/>
<dbReference type="Gene3D" id="1.10.10.10">
    <property type="entry name" value="Winged helix-like DNA-binding domain superfamily/Winged helix DNA-binding domain"/>
    <property type="match status" value="1"/>
</dbReference>
<dbReference type="HOGENOM" id="CLU_2613613_0_0_2"/>
<reference evidence="1 2" key="1">
    <citation type="journal article" date="2011" name="J. Bacteriol.">
        <title>Complete genome sequence of Metallosphaera cuprina, a metal sulfide-oxidizing archaeon from a hot spring.</title>
        <authorList>
            <person name="Liu L.J."/>
            <person name="You X.Y."/>
            <person name="Zheng H."/>
            <person name="Wang S."/>
            <person name="Jiang C.Y."/>
            <person name="Liu S.J."/>
        </authorList>
    </citation>
    <scope>NUCLEOTIDE SEQUENCE [LARGE SCALE GENOMIC DNA]</scope>
    <source>
        <strain evidence="1 2">Ar-4</strain>
    </source>
</reference>
<dbReference type="InterPro" id="IPR036388">
    <property type="entry name" value="WH-like_DNA-bd_sf"/>
</dbReference>
<dbReference type="SUPFAM" id="SSF46785">
    <property type="entry name" value="Winged helix' DNA-binding domain"/>
    <property type="match status" value="1"/>
</dbReference>
<evidence type="ECO:0000313" key="2">
    <source>
        <dbReference type="Proteomes" id="UP000007812"/>
    </source>
</evidence>
<dbReference type="EMBL" id="CP002656">
    <property type="protein sequence ID" value="AEB94903.1"/>
    <property type="molecule type" value="Genomic_DNA"/>
</dbReference>
<evidence type="ECO:0000313" key="1">
    <source>
        <dbReference type="EMBL" id="AEB94903.1"/>
    </source>
</evidence>
<dbReference type="PATRIC" id="fig|1006006.8.peg.796"/>
<name>F4G214_METCR</name>
<keyword evidence="2" id="KW-1185">Reference proteome</keyword>
<dbReference type="eggNOG" id="arCOG02242">
    <property type="taxonomic scope" value="Archaea"/>
</dbReference>
<accession>F4G214</accession>
<organism evidence="1 2">
    <name type="scientific">Metallosphaera cuprina (strain Ar-4)</name>
    <dbReference type="NCBI Taxonomy" id="1006006"/>
    <lineage>
        <taxon>Archaea</taxon>
        <taxon>Thermoproteota</taxon>
        <taxon>Thermoprotei</taxon>
        <taxon>Sulfolobales</taxon>
        <taxon>Sulfolobaceae</taxon>
        <taxon>Metallosphaera</taxon>
    </lineage>
</organism>
<sequence length="78" mass="9625">MIANEIAQHLQMPKVSISLSLKRLYEFGLIERRHRRDNGVKRGKGRFQFEYYVDKLRFMQKLWNDMESKYREMYTSDF</sequence>
<dbReference type="AlphaFoldDB" id="F4G214"/>
<gene>
    <name evidence="1" type="ordered locus">Mcup_0798</name>
</gene>
<proteinExistence type="predicted"/>